<name>A0A9W8VJS4_9HYPO</name>
<feature type="region of interest" description="Disordered" evidence="1">
    <location>
        <begin position="1"/>
        <end position="51"/>
    </location>
</feature>
<reference evidence="2" key="1">
    <citation type="submission" date="2022-09" db="EMBL/GenBank/DDBJ databases">
        <title>Fusarium specimens isolated from Avocado Roots.</title>
        <authorList>
            <person name="Stajich J."/>
            <person name="Roper C."/>
            <person name="Heimlech-Rivalta G."/>
        </authorList>
    </citation>
    <scope>NUCLEOTIDE SEQUENCE</scope>
    <source>
        <strain evidence="2">CF00136</strain>
    </source>
</reference>
<protein>
    <submittedName>
        <fullName evidence="2">Uncharacterized protein</fullName>
    </submittedName>
</protein>
<keyword evidence="3" id="KW-1185">Reference proteome</keyword>
<feature type="region of interest" description="Disordered" evidence="1">
    <location>
        <begin position="234"/>
        <end position="256"/>
    </location>
</feature>
<feature type="compositionally biased region" description="Polar residues" evidence="1">
    <location>
        <begin position="26"/>
        <end position="48"/>
    </location>
</feature>
<dbReference type="Proteomes" id="UP001152049">
    <property type="component" value="Unassembled WGS sequence"/>
</dbReference>
<organism evidence="2 3">
    <name type="scientific">Fusarium torreyae</name>
    <dbReference type="NCBI Taxonomy" id="1237075"/>
    <lineage>
        <taxon>Eukaryota</taxon>
        <taxon>Fungi</taxon>
        <taxon>Dikarya</taxon>
        <taxon>Ascomycota</taxon>
        <taxon>Pezizomycotina</taxon>
        <taxon>Sordariomycetes</taxon>
        <taxon>Hypocreomycetidae</taxon>
        <taxon>Hypocreales</taxon>
        <taxon>Nectriaceae</taxon>
        <taxon>Fusarium</taxon>
    </lineage>
</organism>
<dbReference type="AlphaFoldDB" id="A0A9W8VJS4"/>
<evidence type="ECO:0000256" key="1">
    <source>
        <dbReference type="SAM" id="MobiDB-lite"/>
    </source>
</evidence>
<dbReference type="EMBL" id="JAOQAZ010000005">
    <property type="protein sequence ID" value="KAJ4265955.1"/>
    <property type="molecule type" value="Genomic_DNA"/>
</dbReference>
<accession>A0A9W8VJS4</accession>
<proteinExistence type="predicted"/>
<gene>
    <name evidence="2" type="ORF">NW762_003928</name>
</gene>
<dbReference type="OrthoDB" id="4330117at2759"/>
<sequence>MYRTVSGQASTTASSTVPSDSGGGVSNTPSVLDASSTVHTPSTTSDSPSWLMWPLPDTPGWLDMPLSSEGIDMDVDPFSYFQIGQQTTLAQTESGLHAKAADSGIILNDSDINMAWLAGREMPGPRDILQVNQLAPQSQLSSKITQHPEQQGQEASCLDVSIEHLSRLSTRLHQLHKSSQRLAECVESKSHHQCTQRHDHQPQLNVRSTALMDEAVFQLVASWLTDATTSLDTSRPAQRLRAGSGGGSRSTDNRCCSSQPGLGDVLLDTFSISNEFLSILYALHSETLGRPLPPIPSAYNQLVDLEGPYVAPTNQYHYSVILPLVVACHTQVLSIYTAILTVLRHDANLPGPLSRLGVIDLHDAGSADIRLVTVVQLCSYLFKRQIKTVDRYLATQSFDDLPDSASQTHQDGGSYDGRTRNSIQNYDKGKGTRHDLKTEVQHQLEWLRQTLHL</sequence>
<evidence type="ECO:0000313" key="2">
    <source>
        <dbReference type="EMBL" id="KAJ4265955.1"/>
    </source>
</evidence>
<feature type="region of interest" description="Disordered" evidence="1">
    <location>
        <begin position="403"/>
        <end position="434"/>
    </location>
</feature>
<comment type="caution">
    <text evidence="2">The sequence shown here is derived from an EMBL/GenBank/DDBJ whole genome shotgun (WGS) entry which is preliminary data.</text>
</comment>
<evidence type="ECO:0000313" key="3">
    <source>
        <dbReference type="Proteomes" id="UP001152049"/>
    </source>
</evidence>
<feature type="compositionally biased region" description="Polar residues" evidence="1">
    <location>
        <begin position="1"/>
        <end position="19"/>
    </location>
</feature>